<dbReference type="SUPFAM" id="SSF55811">
    <property type="entry name" value="Nudix"/>
    <property type="match status" value="1"/>
</dbReference>
<dbReference type="STRING" id="1552123.EP57_15725"/>
<evidence type="ECO:0000256" key="1">
    <source>
        <dbReference type="ARBA" id="ARBA00005582"/>
    </source>
</evidence>
<name>A0A099VWV0_9LIST</name>
<dbReference type="PANTHER" id="PTHR43736">
    <property type="entry name" value="ADP-RIBOSE PYROPHOSPHATASE"/>
    <property type="match status" value="1"/>
</dbReference>
<dbReference type="OrthoDB" id="369191at2"/>
<dbReference type="GeneID" id="58718780"/>
<keyword evidence="2 3" id="KW-0378">Hydrolase</keyword>
<proteinExistence type="inferred from homology"/>
<protein>
    <submittedName>
        <fullName evidence="3">NUDIX hydrolase</fullName>
    </submittedName>
</protein>
<dbReference type="PROSITE" id="PS00893">
    <property type="entry name" value="NUDIX_BOX"/>
    <property type="match status" value="1"/>
</dbReference>
<gene>
    <name evidence="3" type="ORF">EP57_15725</name>
</gene>
<dbReference type="PANTHER" id="PTHR43736:SF1">
    <property type="entry name" value="DIHYDRONEOPTERIN TRIPHOSPHATE DIPHOSPHATASE"/>
    <property type="match status" value="1"/>
</dbReference>
<dbReference type="InterPro" id="IPR015797">
    <property type="entry name" value="NUDIX_hydrolase-like_dom_sf"/>
</dbReference>
<evidence type="ECO:0000313" key="4">
    <source>
        <dbReference type="Proteomes" id="UP000029844"/>
    </source>
</evidence>
<dbReference type="RefSeq" id="WP_036088133.1">
    <property type="nucleotide sequence ID" value="NZ_CBCSHQ010000011.1"/>
</dbReference>
<dbReference type="EMBL" id="JNFA01000030">
    <property type="protein sequence ID" value="KGL38004.1"/>
    <property type="molecule type" value="Genomic_DNA"/>
</dbReference>
<comment type="caution">
    <text evidence="3">The sequence shown here is derived from an EMBL/GenBank/DDBJ whole genome shotgun (WGS) entry which is preliminary data.</text>
</comment>
<dbReference type="Proteomes" id="UP000029844">
    <property type="component" value="Unassembled WGS sequence"/>
</dbReference>
<organism evidence="3 4">
    <name type="scientific">Listeria booriae</name>
    <dbReference type="NCBI Taxonomy" id="1552123"/>
    <lineage>
        <taxon>Bacteria</taxon>
        <taxon>Bacillati</taxon>
        <taxon>Bacillota</taxon>
        <taxon>Bacilli</taxon>
        <taxon>Bacillales</taxon>
        <taxon>Listeriaceae</taxon>
        <taxon>Listeria</taxon>
    </lineage>
</organism>
<dbReference type="eggNOG" id="COG1051">
    <property type="taxonomic scope" value="Bacteria"/>
</dbReference>
<evidence type="ECO:0000256" key="2">
    <source>
        <dbReference type="ARBA" id="ARBA00022801"/>
    </source>
</evidence>
<dbReference type="AlphaFoldDB" id="A0A099VWV0"/>
<reference evidence="3 4" key="1">
    <citation type="submission" date="2014-05" db="EMBL/GenBank/DDBJ databases">
        <title>Novel Listeriaceae from food processing environments.</title>
        <authorList>
            <person name="den Bakker H.C."/>
        </authorList>
    </citation>
    <scope>NUCLEOTIDE SEQUENCE [LARGE SCALE GENOMIC DNA]</scope>
    <source>
        <strain evidence="3 4">FSL A5-0281</strain>
    </source>
</reference>
<dbReference type="GO" id="GO:0016787">
    <property type="term" value="F:hydrolase activity"/>
    <property type="evidence" value="ECO:0007669"/>
    <property type="project" value="UniProtKB-KW"/>
</dbReference>
<dbReference type="InterPro" id="IPR000086">
    <property type="entry name" value="NUDIX_hydrolase_dom"/>
</dbReference>
<dbReference type="Gene3D" id="3.90.79.10">
    <property type="entry name" value="Nucleoside Triphosphate Pyrophosphohydrolase"/>
    <property type="match status" value="1"/>
</dbReference>
<evidence type="ECO:0000313" key="3">
    <source>
        <dbReference type="EMBL" id="KGL38004.1"/>
    </source>
</evidence>
<dbReference type="InterPro" id="IPR020084">
    <property type="entry name" value="NUDIX_hydrolase_CS"/>
</dbReference>
<accession>A0A099VWV0</accession>
<sequence>MSVYATHFGVYGVHFRARKLLCIHKNTGPYKNRFDLPGGSQKQSESLIDTLKREVMEETGYSVINYAKVRCYDAFVKRNDKTVHHVFVLYDMEVGQRKELHLELENEENDSLGCSLVDLHDLTKDNASPVILKLLQEIKNEFADSVLNASSYENWVVKEK</sequence>
<comment type="similarity">
    <text evidence="1">Belongs to the Nudix hydrolase family.</text>
</comment>
<keyword evidence="4" id="KW-1185">Reference proteome</keyword>
<dbReference type="Pfam" id="PF00293">
    <property type="entry name" value="NUDIX"/>
    <property type="match status" value="1"/>
</dbReference>
<dbReference type="CDD" id="cd04686">
    <property type="entry name" value="NUDIX_Hydrolase"/>
    <property type="match status" value="1"/>
</dbReference>
<dbReference type="PROSITE" id="PS51462">
    <property type="entry name" value="NUDIX"/>
    <property type="match status" value="1"/>
</dbReference>